<organism evidence="1 2">
    <name type="scientific">Hallella colorans</name>
    <dbReference type="NCBI Taxonomy" id="1703337"/>
    <lineage>
        <taxon>Bacteria</taxon>
        <taxon>Pseudomonadati</taxon>
        <taxon>Bacteroidota</taxon>
        <taxon>Bacteroidia</taxon>
        <taxon>Bacteroidales</taxon>
        <taxon>Prevotellaceae</taxon>
        <taxon>Hallella</taxon>
    </lineage>
</organism>
<protein>
    <submittedName>
        <fullName evidence="1">Uncharacterized protein</fullName>
    </submittedName>
</protein>
<keyword evidence="2" id="KW-1185">Reference proteome</keyword>
<dbReference type="EMBL" id="QENY01000007">
    <property type="protein sequence ID" value="PVX55067.1"/>
    <property type="molecule type" value="Genomic_DNA"/>
</dbReference>
<comment type="caution">
    <text evidence="1">The sequence shown here is derived from an EMBL/GenBank/DDBJ whole genome shotgun (WGS) entry which is preliminary data.</text>
</comment>
<dbReference type="AlphaFoldDB" id="A0A2U0UBR7"/>
<accession>A0A2U0UBR7</accession>
<proteinExistence type="predicted"/>
<dbReference type="Proteomes" id="UP000245870">
    <property type="component" value="Unassembled WGS sequence"/>
</dbReference>
<evidence type="ECO:0000313" key="1">
    <source>
        <dbReference type="EMBL" id="PVX55067.1"/>
    </source>
</evidence>
<gene>
    <name evidence="1" type="ORF">C7379_10742</name>
</gene>
<reference evidence="1 2" key="1">
    <citation type="submission" date="2018-05" db="EMBL/GenBank/DDBJ databases">
        <title>Genomic Encyclopedia of Type Strains, Phase IV (KMG-IV): sequencing the most valuable type-strain genomes for metagenomic binning, comparative biology and taxonomic classification.</title>
        <authorList>
            <person name="Goeker M."/>
        </authorList>
    </citation>
    <scope>NUCLEOTIDE SEQUENCE [LARGE SCALE GENOMIC DNA]</scope>
    <source>
        <strain evidence="1 2">DSM 100333</strain>
    </source>
</reference>
<evidence type="ECO:0000313" key="2">
    <source>
        <dbReference type="Proteomes" id="UP000245870"/>
    </source>
</evidence>
<sequence>MQHPMQNAHIIQLSMTKKQTIRSIFITLHQNIVHSCNDEITC</sequence>
<name>A0A2U0UBR7_9BACT</name>